<dbReference type="Gene3D" id="1.20.1260.10">
    <property type="match status" value="2"/>
</dbReference>
<dbReference type="EMBL" id="JBJHZX010000021">
    <property type="protein sequence ID" value="MFL0196778.1"/>
    <property type="molecule type" value="Genomic_DNA"/>
</dbReference>
<protein>
    <submittedName>
        <fullName evidence="1">DUF3231 family protein</fullName>
    </submittedName>
</protein>
<comment type="caution">
    <text evidence="1">The sequence shown here is derived from an EMBL/GenBank/DDBJ whole genome shotgun (WGS) entry which is preliminary data.</text>
</comment>
<reference evidence="1 2" key="1">
    <citation type="submission" date="2024-11" db="EMBL/GenBank/DDBJ databases">
        <authorList>
            <person name="Heng Y.C."/>
            <person name="Lim A.C.H."/>
            <person name="Lee J.K.Y."/>
            <person name="Kittelmann S."/>
        </authorList>
    </citation>
    <scope>NUCLEOTIDE SEQUENCE [LARGE SCALE GENOMIC DNA]</scope>
    <source>
        <strain evidence="1 2">WILCCON 0269</strain>
    </source>
</reference>
<dbReference type="InterPro" id="IPR012347">
    <property type="entry name" value="Ferritin-like"/>
</dbReference>
<gene>
    <name evidence="1" type="ORF">ACJDU8_14610</name>
</gene>
<organism evidence="1 2">
    <name type="scientific">Candidatus Clostridium eludens</name>
    <dbReference type="NCBI Taxonomy" id="3381663"/>
    <lineage>
        <taxon>Bacteria</taxon>
        <taxon>Bacillati</taxon>
        <taxon>Bacillota</taxon>
        <taxon>Clostridia</taxon>
        <taxon>Eubacteriales</taxon>
        <taxon>Clostridiaceae</taxon>
        <taxon>Clostridium</taxon>
    </lineage>
</organism>
<keyword evidence="2" id="KW-1185">Reference proteome</keyword>
<evidence type="ECO:0000313" key="2">
    <source>
        <dbReference type="Proteomes" id="UP001623660"/>
    </source>
</evidence>
<dbReference type="InterPro" id="IPR021617">
    <property type="entry name" value="DUF3231"/>
</dbReference>
<dbReference type="Proteomes" id="UP001623660">
    <property type="component" value="Unassembled WGS sequence"/>
</dbReference>
<name>A0ABW8SNJ9_9CLOT</name>
<sequence length="335" mass="38251">MSNTIKIPLVSSEITGIWNSYMGESLLLCKFKYFLNTVEDAEIRDILQHSLDLCNERIKILTDLFNQERLPVPEGFKDKDVNITAPRLFTDTFYLQYISYSSRVAMQNYTMTLIQIARADIRDYFSKCIQEYIDLYNKSTELKLSKGIFIRAPHVEVPKEVQYVKSESFLVDWFGKKRALLAGEITHIFSINFASVTRKALLVGFAQVCRDKKISNYILRGVDLATRQTDMLNSILENEDIPIPSPSDSYVTDSTAAPFSEKLMLNKIIIICSAKISSIGTAVTDTRRSDLLTIYTKLTNELMEYSKDGLDIMIHNGWLEQPPQAIKHKNLVGVK</sequence>
<accession>A0ABW8SNJ9</accession>
<dbReference type="Pfam" id="PF11553">
    <property type="entry name" value="DUF3231"/>
    <property type="match status" value="2"/>
</dbReference>
<proteinExistence type="predicted"/>
<evidence type="ECO:0000313" key="1">
    <source>
        <dbReference type="EMBL" id="MFL0196778.1"/>
    </source>
</evidence>
<dbReference type="RefSeq" id="WP_406792885.1">
    <property type="nucleotide sequence ID" value="NZ_JBJHZX010000021.1"/>
</dbReference>